<dbReference type="AlphaFoldDB" id="A0AAD3CP10"/>
<dbReference type="Proteomes" id="UP001054902">
    <property type="component" value="Unassembled WGS sequence"/>
</dbReference>
<keyword evidence="2" id="KW-1185">Reference proteome</keyword>
<dbReference type="Gene3D" id="3.10.280.10">
    <property type="entry name" value="Mitochondrial glycoprotein"/>
    <property type="match status" value="1"/>
</dbReference>
<dbReference type="InterPro" id="IPR003428">
    <property type="entry name" value="MAM33"/>
</dbReference>
<dbReference type="GO" id="GO:0005759">
    <property type="term" value="C:mitochondrial matrix"/>
    <property type="evidence" value="ECO:0007669"/>
    <property type="project" value="InterPro"/>
</dbReference>
<dbReference type="EMBL" id="BLLK01000027">
    <property type="protein sequence ID" value="GFH48471.1"/>
    <property type="molecule type" value="Genomic_DNA"/>
</dbReference>
<protein>
    <recommendedName>
        <fullName evidence="3">Mitochondrial glycoprotein</fullName>
    </recommendedName>
</protein>
<evidence type="ECO:0008006" key="3">
    <source>
        <dbReference type="Google" id="ProtNLM"/>
    </source>
</evidence>
<proteinExistence type="predicted"/>
<organism evidence="1 2">
    <name type="scientific">Chaetoceros tenuissimus</name>
    <dbReference type="NCBI Taxonomy" id="426638"/>
    <lineage>
        <taxon>Eukaryota</taxon>
        <taxon>Sar</taxon>
        <taxon>Stramenopiles</taxon>
        <taxon>Ochrophyta</taxon>
        <taxon>Bacillariophyta</taxon>
        <taxon>Coscinodiscophyceae</taxon>
        <taxon>Chaetocerotophycidae</taxon>
        <taxon>Chaetocerotales</taxon>
        <taxon>Chaetocerotaceae</taxon>
        <taxon>Chaetoceros</taxon>
    </lineage>
</organism>
<accession>A0AAD3CP10</accession>
<dbReference type="PANTHER" id="PTHR10826">
    <property type="entry name" value="COMPLEMENT COMPONENT 1"/>
    <property type="match status" value="1"/>
</dbReference>
<reference evidence="1 2" key="1">
    <citation type="journal article" date="2021" name="Sci. Rep.">
        <title>The genome of the diatom Chaetoceros tenuissimus carries an ancient integrated fragment of an extant virus.</title>
        <authorList>
            <person name="Hongo Y."/>
            <person name="Kimura K."/>
            <person name="Takaki Y."/>
            <person name="Yoshida Y."/>
            <person name="Baba S."/>
            <person name="Kobayashi G."/>
            <person name="Nagasaki K."/>
            <person name="Hano T."/>
            <person name="Tomaru Y."/>
        </authorList>
    </citation>
    <scope>NUCLEOTIDE SEQUENCE [LARGE SCALE GENOMIC DNA]</scope>
    <source>
        <strain evidence="1 2">NIES-3715</strain>
    </source>
</reference>
<dbReference type="PANTHER" id="PTHR10826:SF1">
    <property type="entry name" value="COMPLEMENT COMPONENT 1 Q SUBCOMPONENT-BINDING PROTEIN, MITOCHONDRIAL"/>
    <property type="match status" value="1"/>
</dbReference>
<evidence type="ECO:0000313" key="1">
    <source>
        <dbReference type="EMBL" id="GFH48471.1"/>
    </source>
</evidence>
<name>A0AAD3CP10_9STRA</name>
<dbReference type="SUPFAM" id="SSF54529">
    <property type="entry name" value="Mitochondrial glycoprotein MAM33-like"/>
    <property type="match status" value="1"/>
</dbReference>
<dbReference type="Pfam" id="PF02330">
    <property type="entry name" value="MAM33"/>
    <property type="match status" value="1"/>
</dbReference>
<gene>
    <name evidence="1" type="ORF">CTEN210_04947</name>
</gene>
<sequence>MNFLVRSATRSATVARKQFQMSNFSTLSSLLEREIKEEVEINPIEMPEELAALKNQLAENWTIVDGSATGDDGAVIKMYKKDPLQNGSKVFISFHCQDQVQEDEGLLDSLSGEDEELSAPVQFDLEVSKAGKTMKMACTSEDCVALVDGITIVSDDAEEGYRGPIMEDLPEDVKEEFENFVKEECQVDEDVAAFVAMYSDFREQAEYIRWLKEVKKIVE</sequence>
<comment type="caution">
    <text evidence="1">The sequence shown here is derived from an EMBL/GenBank/DDBJ whole genome shotgun (WGS) entry which is preliminary data.</text>
</comment>
<evidence type="ECO:0000313" key="2">
    <source>
        <dbReference type="Proteomes" id="UP001054902"/>
    </source>
</evidence>
<dbReference type="InterPro" id="IPR036561">
    <property type="entry name" value="MAM33_sf"/>
</dbReference>